<dbReference type="EMBL" id="UYRT01003947">
    <property type="protein sequence ID" value="VDK35007.1"/>
    <property type="molecule type" value="Genomic_DNA"/>
</dbReference>
<protein>
    <submittedName>
        <fullName evidence="1">Uncharacterized protein</fullName>
    </submittedName>
</protein>
<dbReference type="Proteomes" id="UP000271098">
    <property type="component" value="Unassembled WGS sequence"/>
</dbReference>
<evidence type="ECO:0000313" key="1">
    <source>
        <dbReference type="EMBL" id="VDK35007.1"/>
    </source>
</evidence>
<sequence>MEKQLMTASEVLTQQFREQSSISHQLSQLQTSLEVISHLVTILPQEQVVPNVKMLQRGIVACLNCQQNQIMRSLYQLIAKLFERTKNSPEGLDELETINQFVTKFINDTFINYEK</sequence>
<dbReference type="InterPro" id="IPR046805">
    <property type="entry name" value="Tra1_ring"/>
</dbReference>
<dbReference type="Pfam" id="PF20206">
    <property type="entry name" value="Tra1_ring"/>
    <property type="match status" value="1"/>
</dbReference>
<dbReference type="OrthoDB" id="5570127at2759"/>
<dbReference type="AlphaFoldDB" id="A0A3P6PQH1"/>
<reference evidence="1 2" key="1">
    <citation type="submission" date="2018-11" db="EMBL/GenBank/DDBJ databases">
        <authorList>
            <consortium name="Pathogen Informatics"/>
        </authorList>
    </citation>
    <scope>NUCLEOTIDE SEQUENCE [LARGE SCALE GENOMIC DNA]</scope>
</reference>
<organism evidence="1 2">
    <name type="scientific">Gongylonema pulchrum</name>
    <dbReference type="NCBI Taxonomy" id="637853"/>
    <lineage>
        <taxon>Eukaryota</taxon>
        <taxon>Metazoa</taxon>
        <taxon>Ecdysozoa</taxon>
        <taxon>Nematoda</taxon>
        <taxon>Chromadorea</taxon>
        <taxon>Rhabditida</taxon>
        <taxon>Spirurina</taxon>
        <taxon>Spiruromorpha</taxon>
        <taxon>Spiruroidea</taxon>
        <taxon>Gongylonematidae</taxon>
        <taxon>Gongylonema</taxon>
    </lineage>
</organism>
<accession>A0A3P6PQH1</accession>
<proteinExistence type="predicted"/>
<evidence type="ECO:0000313" key="2">
    <source>
        <dbReference type="Proteomes" id="UP000271098"/>
    </source>
</evidence>
<name>A0A3P6PQH1_9BILA</name>
<gene>
    <name evidence="1" type="ORF">GPUH_LOCUS2566</name>
</gene>
<keyword evidence="2" id="KW-1185">Reference proteome</keyword>